<evidence type="ECO:0000313" key="1">
    <source>
        <dbReference type="EMBL" id="POQ98812.1"/>
    </source>
</evidence>
<gene>
    <name evidence="1" type="ORF">AU468_12290</name>
</gene>
<dbReference type="Proteomes" id="UP000237350">
    <property type="component" value="Unassembled WGS sequence"/>
</dbReference>
<accession>A0A2S4JGY9</accession>
<protein>
    <submittedName>
        <fullName evidence="1">Uncharacterized protein</fullName>
    </submittedName>
</protein>
<reference evidence="2" key="1">
    <citation type="submission" date="2015-12" db="EMBL/GenBank/DDBJ databases">
        <authorList>
            <person name="Lodha T.D."/>
            <person name="Chintalapati S."/>
            <person name="Chintalapati V.R."/>
            <person name="Sravanthi T."/>
        </authorList>
    </citation>
    <scope>NUCLEOTIDE SEQUENCE [LARGE SCALE GENOMIC DNA]</scope>
    <source>
        <strain evidence="2">JC133</strain>
    </source>
</reference>
<dbReference type="OrthoDB" id="369426at2"/>
<sequence>MEHFFDQIPETVQEHLRRITATSGLPDTEESLERMARAWLEKKTLFEQRQEEHGLSQVSLFGADEARGALVLTYSGSLITVGPLTGEGRRVEYTSIGLRQDVPDAATADATALTDDLALDKLASFSQGPIHTSSALFAIALIEEEMDPEEEQQVLTGVTRVLAEDFVEVNKTLLRG</sequence>
<evidence type="ECO:0000313" key="2">
    <source>
        <dbReference type="Proteomes" id="UP000237350"/>
    </source>
</evidence>
<keyword evidence="2" id="KW-1185">Reference proteome</keyword>
<proteinExistence type="predicted"/>
<dbReference type="AlphaFoldDB" id="A0A2S4JGY9"/>
<dbReference type="RefSeq" id="WP_103680976.1">
    <property type="nucleotide sequence ID" value="NZ_LPWH01000117.1"/>
</dbReference>
<dbReference type="EMBL" id="LPWH01000117">
    <property type="protein sequence ID" value="POQ98812.1"/>
    <property type="molecule type" value="Genomic_DNA"/>
</dbReference>
<comment type="caution">
    <text evidence="1">The sequence shown here is derived from an EMBL/GenBank/DDBJ whole genome shotgun (WGS) entry which is preliminary data.</text>
</comment>
<name>A0A2S4JGY9_9SPIO</name>
<organism evidence="1 2">
    <name type="scientific">Alkalispirochaeta sphaeroplastigenens</name>
    <dbReference type="NCBI Taxonomy" id="1187066"/>
    <lineage>
        <taxon>Bacteria</taxon>
        <taxon>Pseudomonadati</taxon>
        <taxon>Spirochaetota</taxon>
        <taxon>Spirochaetia</taxon>
        <taxon>Spirochaetales</taxon>
        <taxon>Spirochaetaceae</taxon>
        <taxon>Alkalispirochaeta</taxon>
    </lineage>
</organism>